<proteinExistence type="predicted"/>
<gene>
    <name evidence="2" type="primary">ORF122149</name>
</gene>
<organism evidence="2">
    <name type="scientific">Arion vulgaris</name>
    <dbReference type="NCBI Taxonomy" id="1028688"/>
    <lineage>
        <taxon>Eukaryota</taxon>
        <taxon>Metazoa</taxon>
        <taxon>Spiralia</taxon>
        <taxon>Lophotrochozoa</taxon>
        <taxon>Mollusca</taxon>
        <taxon>Gastropoda</taxon>
        <taxon>Heterobranchia</taxon>
        <taxon>Euthyneura</taxon>
        <taxon>Panpulmonata</taxon>
        <taxon>Eupulmonata</taxon>
        <taxon>Stylommatophora</taxon>
        <taxon>Helicina</taxon>
        <taxon>Arionoidea</taxon>
        <taxon>Arionidae</taxon>
        <taxon>Arion</taxon>
    </lineage>
</organism>
<dbReference type="AlphaFoldDB" id="A0A0B7AL10"/>
<dbReference type="EMBL" id="HACG01033821">
    <property type="protein sequence ID" value="CEK80686.1"/>
    <property type="molecule type" value="Transcribed_RNA"/>
</dbReference>
<evidence type="ECO:0000256" key="1">
    <source>
        <dbReference type="SAM" id="MobiDB-lite"/>
    </source>
</evidence>
<feature type="region of interest" description="Disordered" evidence="1">
    <location>
        <begin position="1"/>
        <end position="25"/>
    </location>
</feature>
<evidence type="ECO:0000313" key="2">
    <source>
        <dbReference type="EMBL" id="CEK80686.1"/>
    </source>
</evidence>
<reference evidence="2" key="1">
    <citation type="submission" date="2014-12" db="EMBL/GenBank/DDBJ databases">
        <title>Insight into the proteome of Arion vulgaris.</title>
        <authorList>
            <person name="Aradska J."/>
            <person name="Bulat T."/>
            <person name="Smidak R."/>
            <person name="Sarate P."/>
            <person name="Gangsoo J."/>
            <person name="Sialana F."/>
            <person name="Bilban M."/>
            <person name="Lubec G."/>
        </authorList>
    </citation>
    <scope>NUCLEOTIDE SEQUENCE</scope>
    <source>
        <tissue evidence="2">Skin</tissue>
    </source>
</reference>
<sequence>WQSMTTPQNFIGHKELREDETENSGNRKFRTVKLHGPKKCQNLKCFSKLVTGQTFVEIHDHICQQALARDCDM</sequence>
<protein>
    <submittedName>
        <fullName evidence="2">Uncharacterized protein</fullName>
    </submittedName>
</protein>
<feature type="non-terminal residue" evidence="2">
    <location>
        <position position="1"/>
    </location>
</feature>
<accession>A0A0B7AL10</accession>
<name>A0A0B7AL10_9EUPU</name>